<dbReference type="eggNOG" id="COG5649">
    <property type="taxonomic scope" value="Bacteria"/>
</dbReference>
<organism evidence="2 3">
    <name type="scientific">Candidatus Symbiobacter mobilis CR</name>
    <dbReference type="NCBI Taxonomy" id="946483"/>
    <lineage>
        <taxon>Bacteria</taxon>
        <taxon>Pseudomonadati</taxon>
        <taxon>Pseudomonadota</taxon>
        <taxon>Betaproteobacteria</taxon>
        <taxon>Burkholderiales</taxon>
        <taxon>Comamonadaceae</taxon>
    </lineage>
</organism>
<keyword evidence="3" id="KW-1185">Reference proteome</keyword>
<dbReference type="AlphaFoldDB" id="U5N5T2"/>
<gene>
    <name evidence="2" type="ORF">Cenrod_0612</name>
</gene>
<feature type="domain" description="YdhG-like" evidence="1">
    <location>
        <begin position="23"/>
        <end position="112"/>
    </location>
</feature>
<dbReference type="STRING" id="946483.Cenrod_0612"/>
<evidence type="ECO:0000259" key="1">
    <source>
        <dbReference type="Pfam" id="PF08818"/>
    </source>
</evidence>
<evidence type="ECO:0000313" key="2">
    <source>
        <dbReference type="EMBL" id="AGX86722.1"/>
    </source>
</evidence>
<name>U5N5T2_9BURK</name>
<protein>
    <recommendedName>
        <fullName evidence="1">YdhG-like domain-containing protein</fullName>
    </recommendedName>
</protein>
<sequence>MSARSISTLLEDIRLLDPTRFALVQALREIILGLDSSISEEVKYGGFLFSAPKPFCGVFSYAKHVSVEFGAGASLPDKFGVLEGAGKFRRHIKLDSAQDILGKHVREYLSLALKLSSEP</sequence>
<dbReference type="InterPro" id="IPR014922">
    <property type="entry name" value="YdhG-like"/>
</dbReference>
<dbReference type="SUPFAM" id="SSF159888">
    <property type="entry name" value="YdhG-like"/>
    <property type="match status" value="1"/>
</dbReference>
<dbReference type="EMBL" id="CP004885">
    <property type="protein sequence ID" value="AGX86722.1"/>
    <property type="molecule type" value="Genomic_DNA"/>
</dbReference>
<evidence type="ECO:0000313" key="3">
    <source>
        <dbReference type="Proteomes" id="UP000017184"/>
    </source>
</evidence>
<dbReference type="KEGG" id="cbx:Cenrod_0612"/>
<dbReference type="Pfam" id="PF08818">
    <property type="entry name" value="DUF1801"/>
    <property type="match status" value="1"/>
</dbReference>
<reference evidence="2 3" key="1">
    <citation type="journal article" date="2013" name="Genome Biol.">
        <title>Genomic analysis reveals key aspects of prokaryotic symbiosis in the phototrophic consortium "Chlorochromatium aggregatum".</title>
        <authorList>
            <person name="Liu Z."/>
            <person name="Muller J."/>
            <person name="Li T."/>
            <person name="Alvey R.M."/>
            <person name="Vogl K."/>
            <person name="Frigaard N.U."/>
            <person name="Rockwell N.C."/>
            <person name="Boyd E.S."/>
            <person name="Tomsho L.P."/>
            <person name="Schuster S.C."/>
            <person name="Henke P."/>
            <person name="Rohde M."/>
            <person name="Overmann J."/>
            <person name="Bryant D.A."/>
        </authorList>
    </citation>
    <scope>NUCLEOTIDE SEQUENCE [LARGE SCALE GENOMIC DNA]</scope>
    <source>
        <strain evidence="2">CR</strain>
    </source>
</reference>
<accession>U5N5T2</accession>
<dbReference type="RefSeq" id="WP_022771543.1">
    <property type="nucleotide sequence ID" value="NC_022576.1"/>
</dbReference>
<dbReference type="HOGENOM" id="CLU_145423_0_0_4"/>
<dbReference type="OrthoDB" id="7619808at2"/>
<proteinExistence type="predicted"/>
<dbReference type="Proteomes" id="UP000017184">
    <property type="component" value="Chromosome"/>
</dbReference>